<feature type="transmembrane region" description="Helical" evidence="1">
    <location>
        <begin position="93"/>
        <end position="112"/>
    </location>
</feature>
<keyword evidence="1" id="KW-1133">Transmembrane helix</keyword>
<keyword evidence="1" id="KW-0472">Membrane</keyword>
<evidence type="ECO:0000313" key="3">
    <source>
        <dbReference type="Proteomes" id="UP001214553"/>
    </source>
</evidence>
<feature type="transmembrane region" description="Helical" evidence="1">
    <location>
        <begin position="258"/>
        <end position="276"/>
    </location>
</feature>
<name>A0ABY8C147_9MICO</name>
<sequence>MGDDRITNLTMMLTLHALPVVFLVLSSRRGWGMRNAGQTALRAGLPFTAAATQEHIGRAIRERTRIGMWMLLAAMTGYALVLLLTPLGTFPSAPWVLVVIIVCGVTTLTAGVHTARHPLFRPEAGAVRIARAARLRVGDYLGTTRTVLPRVLLGVGILAAGSTAVGATASPALRSGLPLIVGCLVVALVVTVWTALLEHRVLDRAQPASNDIELAWDDLFRTTALSSLRAGAAIASWLPVGAVAVTLLSAGAASTQTSAWLVFFGIPFLQLVYVLGAGRLRPGLCPTPAERSA</sequence>
<proteinExistence type="predicted"/>
<feature type="transmembrane region" description="Helical" evidence="1">
    <location>
        <begin position="6"/>
        <end position="25"/>
    </location>
</feature>
<dbReference type="RefSeq" id="WP_275279491.1">
    <property type="nucleotide sequence ID" value="NZ_CP119108.1"/>
</dbReference>
<feature type="transmembrane region" description="Helical" evidence="1">
    <location>
        <begin position="179"/>
        <end position="197"/>
    </location>
</feature>
<gene>
    <name evidence="2" type="ORF">PU630_06315</name>
</gene>
<dbReference type="EMBL" id="CP119108">
    <property type="protein sequence ID" value="WEG10164.1"/>
    <property type="molecule type" value="Genomic_DNA"/>
</dbReference>
<evidence type="ECO:0000256" key="1">
    <source>
        <dbReference type="SAM" id="Phobius"/>
    </source>
</evidence>
<reference evidence="2 3" key="1">
    <citation type="submission" date="2023-03" db="EMBL/GenBank/DDBJ databases">
        <title>Genome sequence of Microbacterium sp. KACC 23027.</title>
        <authorList>
            <person name="Kim S."/>
            <person name="Heo J."/>
            <person name="Kwon S.-W."/>
        </authorList>
    </citation>
    <scope>NUCLEOTIDE SEQUENCE [LARGE SCALE GENOMIC DNA]</scope>
    <source>
        <strain evidence="2 3">KACC 23027</strain>
    </source>
</reference>
<evidence type="ECO:0000313" key="2">
    <source>
        <dbReference type="EMBL" id="WEG10164.1"/>
    </source>
</evidence>
<keyword evidence="1" id="KW-0812">Transmembrane</keyword>
<feature type="transmembrane region" description="Helical" evidence="1">
    <location>
        <begin position="230"/>
        <end position="252"/>
    </location>
</feature>
<accession>A0ABY8C147</accession>
<feature type="transmembrane region" description="Helical" evidence="1">
    <location>
        <begin position="66"/>
        <end position="87"/>
    </location>
</feature>
<keyword evidence="3" id="KW-1185">Reference proteome</keyword>
<protein>
    <submittedName>
        <fullName evidence="2">Uncharacterized protein</fullName>
    </submittedName>
</protein>
<feature type="transmembrane region" description="Helical" evidence="1">
    <location>
        <begin position="151"/>
        <end position="173"/>
    </location>
</feature>
<dbReference type="Proteomes" id="UP001214553">
    <property type="component" value="Chromosome"/>
</dbReference>
<organism evidence="2 3">
    <name type="scientific">Microbacterium horticulturae</name>
    <dbReference type="NCBI Taxonomy" id="3028316"/>
    <lineage>
        <taxon>Bacteria</taxon>
        <taxon>Bacillati</taxon>
        <taxon>Actinomycetota</taxon>
        <taxon>Actinomycetes</taxon>
        <taxon>Micrococcales</taxon>
        <taxon>Microbacteriaceae</taxon>
        <taxon>Microbacterium</taxon>
    </lineage>
</organism>